<dbReference type="EMBL" id="LGGX01000012">
    <property type="protein sequence ID" value="KUK86767.1"/>
    <property type="molecule type" value="Genomic_DNA"/>
</dbReference>
<sequence length="214" mass="25797">MFKVNFKQFLKSLAVQVLLNEQDMQLQGYNILTNKKFKHNINTNPYFSSVMSGFISKVKDIRRVEIFASITAFVGDDLFWNNLKPIVLISSLLVYIFKLNFYFLLIPFLTYFLSTNLLRLFGYEYGRKNVDNMNNFYSSFFFKRFRFFLPKIRYLLYGFFVILLLYVNLKILNSIYFYGIILLLIIWVNFVYKEFAYIFLIILGFLVELFFWIL</sequence>
<dbReference type="AlphaFoldDB" id="A0A117M6C0"/>
<accession>A0A117M6C0</accession>
<dbReference type="PATRIC" id="fig|1635277.3.peg.1748"/>
<dbReference type="Proteomes" id="UP000053467">
    <property type="component" value="Unassembled WGS sequence"/>
</dbReference>
<keyword evidence="1" id="KW-0472">Membrane</keyword>
<name>A0A117M6C0_UNCT6</name>
<proteinExistence type="predicted"/>
<protein>
    <submittedName>
        <fullName evidence="2">Uncharacterized protein</fullName>
    </submittedName>
</protein>
<feature type="transmembrane region" description="Helical" evidence="1">
    <location>
        <begin position="86"/>
        <end position="113"/>
    </location>
</feature>
<comment type="caution">
    <text evidence="2">The sequence shown here is derived from an EMBL/GenBank/DDBJ whole genome shotgun (WGS) entry which is preliminary data.</text>
</comment>
<reference evidence="3" key="1">
    <citation type="journal article" date="2015" name="MBio">
        <title>Genome-Resolved Metagenomic Analysis Reveals Roles for Candidate Phyla and Other Microbial Community Members in Biogeochemical Transformations in Oil Reservoirs.</title>
        <authorList>
            <person name="Hu P."/>
            <person name="Tom L."/>
            <person name="Singh A."/>
            <person name="Thomas B.C."/>
            <person name="Baker B.J."/>
            <person name="Piceno Y.M."/>
            <person name="Andersen G.L."/>
            <person name="Banfield J.F."/>
        </authorList>
    </citation>
    <scope>NUCLEOTIDE SEQUENCE [LARGE SCALE GENOMIC DNA]</scope>
</reference>
<evidence type="ECO:0000313" key="2">
    <source>
        <dbReference type="EMBL" id="KUK86767.1"/>
    </source>
</evidence>
<feature type="transmembrane region" description="Helical" evidence="1">
    <location>
        <begin position="197"/>
        <end position="213"/>
    </location>
</feature>
<organism evidence="2 3">
    <name type="scientific">candidate division TA06 bacterium 34_109</name>
    <dbReference type="NCBI Taxonomy" id="1635277"/>
    <lineage>
        <taxon>Bacteria</taxon>
        <taxon>Bacteria division TA06</taxon>
    </lineage>
</organism>
<keyword evidence="1" id="KW-1133">Transmembrane helix</keyword>
<evidence type="ECO:0000256" key="1">
    <source>
        <dbReference type="SAM" id="Phobius"/>
    </source>
</evidence>
<feature type="transmembrane region" description="Helical" evidence="1">
    <location>
        <begin position="175"/>
        <end position="192"/>
    </location>
</feature>
<evidence type="ECO:0000313" key="3">
    <source>
        <dbReference type="Proteomes" id="UP000053467"/>
    </source>
</evidence>
<gene>
    <name evidence="2" type="ORF">XE03_1255</name>
</gene>
<keyword evidence="1" id="KW-0812">Transmembrane</keyword>
<feature type="transmembrane region" description="Helical" evidence="1">
    <location>
        <begin position="152"/>
        <end position="169"/>
    </location>
</feature>